<dbReference type="InterPro" id="IPR002078">
    <property type="entry name" value="Sigma_54_int"/>
</dbReference>
<proteinExistence type="predicted"/>
<evidence type="ECO:0000256" key="4">
    <source>
        <dbReference type="ARBA" id="ARBA00023125"/>
    </source>
</evidence>
<dbReference type="InterPro" id="IPR025944">
    <property type="entry name" value="Sigma_54_int_dom_CS"/>
</dbReference>
<dbReference type="Gene3D" id="1.10.10.60">
    <property type="entry name" value="Homeodomain-like"/>
    <property type="match status" value="1"/>
</dbReference>
<dbReference type="PANTHER" id="PTHR32071:SF117">
    <property type="entry name" value="PTS-DEPENDENT DIHYDROXYACETONE KINASE OPERON REGULATORY PROTEIN-RELATED"/>
    <property type="match status" value="1"/>
</dbReference>
<evidence type="ECO:0000256" key="1">
    <source>
        <dbReference type="ARBA" id="ARBA00022741"/>
    </source>
</evidence>
<dbReference type="InterPro" id="IPR058031">
    <property type="entry name" value="AAA_lid_NorR"/>
</dbReference>
<dbReference type="InterPro" id="IPR002197">
    <property type="entry name" value="HTH_Fis"/>
</dbReference>
<dbReference type="AlphaFoldDB" id="A0A227JFU1"/>
<evidence type="ECO:0000313" key="8">
    <source>
        <dbReference type="Proteomes" id="UP000214596"/>
    </source>
</evidence>
<keyword evidence="5" id="KW-0804">Transcription</keyword>
<protein>
    <submittedName>
        <fullName evidence="7">Sigma-54-dependent Fis family transcriptional regulator</fullName>
    </submittedName>
</protein>
<keyword evidence="3" id="KW-0805">Transcription regulation</keyword>
<evidence type="ECO:0000256" key="2">
    <source>
        <dbReference type="ARBA" id="ARBA00022840"/>
    </source>
</evidence>
<keyword evidence="4" id="KW-0238">DNA-binding</keyword>
<feature type="domain" description="Sigma-54 factor interaction" evidence="6">
    <location>
        <begin position="1"/>
        <end position="19"/>
    </location>
</feature>
<sequence length="110" mass="12501">YEWPGNVRQLQNVLRNIVVLNNGKEITLDMLPPPLNQPLDRPSVSKLIEPKAMTVSEIMPLWMTEKMAIEQAIEACDGNIPRAAGYLDVSPSTIYRKLQAWNGKEERQKV</sequence>
<keyword evidence="1" id="KW-0547">Nucleotide-binding</keyword>
<dbReference type="PROSITE" id="PS50045">
    <property type="entry name" value="SIGMA54_INTERACT_4"/>
    <property type="match status" value="1"/>
</dbReference>
<name>A0A227JFU1_VIBPH</name>
<dbReference type="PROSITE" id="PS00688">
    <property type="entry name" value="SIGMA54_INTERACT_3"/>
    <property type="match status" value="1"/>
</dbReference>
<gene>
    <name evidence="7" type="ORF">CA163_08655</name>
</gene>
<feature type="non-terminal residue" evidence="7">
    <location>
        <position position="1"/>
    </location>
</feature>
<dbReference type="EMBL" id="NIXT01000370">
    <property type="protein sequence ID" value="OXE33227.1"/>
    <property type="molecule type" value="Genomic_DNA"/>
</dbReference>
<evidence type="ECO:0000313" key="7">
    <source>
        <dbReference type="EMBL" id="OXE33227.1"/>
    </source>
</evidence>
<dbReference type="GO" id="GO:0006355">
    <property type="term" value="P:regulation of DNA-templated transcription"/>
    <property type="evidence" value="ECO:0007669"/>
    <property type="project" value="InterPro"/>
</dbReference>
<dbReference type="FunFam" id="1.10.10.60:FF:000343">
    <property type="entry name" value="Sigma-54-dependent Fis family transcriptional regulator"/>
    <property type="match status" value="1"/>
</dbReference>
<accession>A0A227JFU1</accession>
<reference evidence="7 8" key="1">
    <citation type="journal article" date="2017" name="Appl. Environ. Microbiol.">
        <title>Parallel evolution of two clades of a major Atlantic endemic Vibrio parahaemolyticus pathogen lineage by independent acquisition of related pathogenicity islands.</title>
        <authorList>
            <person name="Xu F."/>
            <person name="Gonzalez-Escalona N."/>
            <person name="Drees K.P."/>
            <person name="Sebra R.P."/>
            <person name="Cooper V.S."/>
            <person name="Jones S.H."/>
            <person name="Whistler C.A."/>
        </authorList>
    </citation>
    <scope>NUCLEOTIDE SEQUENCE [LARGE SCALE GENOMIC DNA]</scope>
    <source>
        <strain evidence="7 8">MAVP-3</strain>
    </source>
</reference>
<evidence type="ECO:0000259" key="6">
    <source>
        <dbReference type="PROSITE" id="PS50045"/>
    </source>
</evidence>
<dbReference type="GO" id="GO:0005524">
    <property type="term" value="F:ATP binding"/>
    <property type="evidence" value="ECO:0007669"/>
    <property type="project" value="UniProtKB-KW"/>
</dbReference>
<dbReference type="Pfam" id="PF02954">
    <property type="entry name" value="HTH_8"/>
    <property type="match status" value="1"/>
</dbReference>
<evidence type="ECO:0000256" key="5">
    <source>
        <dbReference type="ARBA" id="ARBA00023163"/>
    </source>
</evidence>
<dbReference type="STRING" id="670.ACZ92_18725"/>
<dbReference type="Pfam" id="PF25601">
    <property type="entry name" value="AAA_lid_14"/>
    <property type="match status" value="1"/>
</dbReference>
<dbReference type="InterPro" id="IPR009057">
    <property type="entry name" value="Homeodomain-like_sf"/>
</dbReference>
<dbReference type="PANTHER" id="PTHR32071">
    <property type="entry name" value="TRANSCRIPTIONAL REGULATORY PROTEIN"/>
    <property type="match status" value="1"/>
</dbReference>
<keyword evidence="2" id="KW-0067">ATP-binding</keyword>
<dbReference type="Gene3D" id="1.10.8.60">
    <property type="match status" value="1"/>
</dbReference>
<organism evidence="7 8">
    <name type="scientific">Vibrio parahaemolyticus</name>
    <dbReference type="NCBI Taxonomy" id="670"/>
    <lineage>
        <taxon>Bacteria</taxon>
        <taxon>Pseudomonadati</taxon>
        <taxon>Pseudomonadota</taxon>
        <taxon>Gammaproteobacteria</taxon>
        <taxon>Vibrionales</taxon>
        <taxon>Vibrionaceae</taxon>
        <taxon>Vibrio</taxon>
    </lineage>
</organism>
<evidence type="ECO:0000256" key="3">
    <source>
        <dbReference type="ARBA" id="ARBA00023015"/>
    </source>
</evidence>
<comment type="caution">
    <text evidence="7">The sequence shown here is derived from an EMBL/GenBank/DDBJ whole genome shotgun (WGS) entry which is preliminary data.</text>
</comment>
<dbReference type="GO" id="GO:0043565">
    <property type="term" value="F:sequence-specific DNA binding"/>
    <property type="evidence" value="ECO:0007669"/>
    <property type="project" value="InterPro"/>
</dbReference>
<dbReference type="SUPFAM" id="SSF46689">
    <property type="entry name" value="Homeodomain-like"/>
    <property type="match status" value="1"/>
</dbReference>
<dbReference type="Proteomes" id="UP000214596">
    <property type="component" value="Unassembled WGS sequence"/>
</dbReference>